<sequence length="99" mass="10436">MAVGADAQDLQIDATGSDDRLLVLVAHRRKVCGQAIRAVDCGRREVDPVDEIPADDVVVGLAVVRCKPDVFVEGEGAGLGERHLTGLPAADQLVVDGHR</sequence>
<dbReference type="EMBL" id="VSSQ01134532">
    <property type="protein sequence ID" value="MPN59931.1"/>
    <property type="molecule type" value="Genomic_DNA"/>
</dbReference>
<protein>
    <submittedName>
        <fullName evidence="1">Uncharacterized protein</fullName>
    </submittedName>
</protein>
<evidence type="ECO:0000313" key="1">
    <source>
        <dbReference type="EMBL" id="MPN59931.1"/>
    </source>
</evidence>
<comment type="caution">
    <text evidence="1">The sequence shown here is derived from an EMBL/GenBank/DDBJ whole genome shotgun (WGS) entry which is preliminary data.</text>
</comment>
<dbReference type="AlphaFoldDB" id="A0A645J8H4"/>
<name>A0A645J8H4_9ZZZZ</name>
<proteinExistence type="predicted"/>
<gene>
    <name evidence="1" type="ORF">SDC9_207654</name>
</gene>
<organism evidence="1">
    <name type="scientific">bioreactor metagenome</name>
    <dbReference type="NCBI Taxonomy" id="1076179"/>
    <lineage>
        <taxon>unclassified sequences</taxon>
        <taxon>metagenomes</taxon>
        <taxon>ecological metagenomes</taxon>
    </lineage>
</organism>
<accession>A0A645J8H4</accession>
<reference evidence="1" key="1">
    <citation type="submission" date="2019-08" db="EMBL/GenBank/DDBJ databases">
        <authorList>
            <person name="Kucharzyk K."/>
            <person name="Murdoch R.W."/>
            <person name="Higgins S."/>
            <person name="Loffler F."/>
        </authorList>
    </citation>
    <scope>NUCLEOTIDE SEQUENCE</scope>
</reference>